<dbReference type="PATRIC" id="fig|1961.12.peg.1687"/>
<comment type="caution">
    <text evidence="1">The sequence shown here is derived from an EMBL/GenBank/DDBJ whole genome shotgun (WGS) entry which is preliminary data.</text>
</comment>
<sequence>MSVWWARATTLTAWAASLSPGHGTQLGPVDADHVGQCLGVALIALGPGRSMAFLEAVDLAGVDREHLSACTCPVMYGCFKEHADNTG</sequence>
<reference evidence="2" key="1">
    <citation type="submission" date="2015-07" db="EMBL/GenBank/DDBJ databases">
        <authorList>
            <consortium name="Consortium for Microbial Forensics and Genomics (microFORGE)"/>
            <person name="Knight B.M."/>
            <person name="Roberts D.P."/>
            <person name="Lin D."/>
            <person name="Hari K."/>
            <person name="Fletcher J."/>
            <person name="Melcher U."/>
            <person name="Blagden T."/>
            <person name="Winegar R.A."/>
        </authorList>
    </citation>
    <scope>NUCLEOTIDE SEQUENCE [LARGE SCALE GENOMIC DNA]</scope>
    <source>
        <strain evidence="2">NRRL B-1447</strain>
    </source>
</reference>
<gene>
    <name evidence="1" type="ORF">ADK75_07395</name>
</gene>
<protein>
    <submittedName>
        <fullName evidence="1">Uncharacterized protein</fullName>
    </submittedName>
</protein>
<evidence type="ECO:0000313" key="1">
    <source>
        <dbReference type="EMBL" id="KOG56514.1"/>
    </source>
</evidence>
<dbReference type="Proteomes" id="UP000037084">
    <property type="component" value="Unassembled WGS sequence"/>
</dbReference>
<proteinExistence type="predicted"/>
<dbReference type="AlphaFoldDB" id="A0A0L8N1F9"/>
<organism evidence="1 2">
    <name type="scientific">Streptomyces virginiae</name>
    <name type="common">Streptomyces cinnamonensis</name>
    <dbReference type="NCBI Taxonomy" id="1961"/>
    <lineage>
        <taxon>Bacteria</taxon>
        <taxon>Bacillati</taxon>
        <taxon>Actinomycetota</taxon>
        <taxon>Actinomycetes</taxon>
        <taxon>Kitasatosporales</taxon>
        <taxon>Streptomycetaceae</taxon>
        <taxon>Streptomyces</taxon>
    </lineage>
</organism>
<accession>A0A0L8N1F9</accession>
<dbReference type="EMBL" id="LGUV01000048">
    <property type="protein sequence ID" value="KOG56514.1"/>
    <property type="molecule type" value="Genomic_DNA"/>
</dbReference>
<evidence type="ECO:0000313" key="2">
    <source>
        <dbReference type="Proteomes" id="UP000037084"/>
    </source>
</evidence>
<name>A0A0L8N1F9_STRVG</name>